<dbReference type="InterPro" id="IPR037225">
    <property type="entry name" value="Nuo51_FMN-bd_sf"/>
</dbReference>
<dbReference type="SUPFAM" id="SSF142019">
    <property type="entry name" value="Nqo1 FMN-binding domain-like"/>
    <property type="match status" value="1"/>
</dbReference>
<keyword evidence="4" id="KW-0677">Repeat</keyword>
<dbReference type="PANTHER" id="PTHR43034:SF2">
    <property type="entry name" value="ION-TRANSLOCATING OXIDOREDUCTASE COMPLEX SUBUNIT C"/>
    <property type="match status" value="1"/>
</dbReference>
<keyword evidence="5" id="KW-0249">Electron transport</keyword>
<keyword evidence="6" id="KW-0408">Iron</keyword>
<evidence type="ECO:0000313" key="11">
    <source>
        <dbReference type="Proteomes" id="UP001597075"/>
    </source>
</evidence>
<protein>
    <submittedName>
        <fullName evidence="10">NADH dehydrogenase subunit</fullName>
    </submittedName>
</protein>
<dbReference type="EMBL" id="JBHUDL010000004">
    <property type="protein sequence ID" value="MFD1632355.1"/>
    <property type="molecule type" value="Genomic_DNA"/>
</dbReference>
<dbReference type="AlphaFoldDB" id="A0ABD6CTJ2"/>
<keyword evidence="3" id="KW-0479">Metal-binding</keyword>
<feature type="domain" description="NADH-ubiquinone oxidoreductase 51kDa subunit FMN-binding" evidence="8">
    <location>
        <begin position="18"/>
        <end position="173"/>
    </location>
</feature>
<evidence type="ECO:0000259" key="8">
    <source>
        <dbReference type="Pfam" id="PF01512"/>
    </source>
</evidence>
<evidence type="ECO:0000256" key="3">
    <source>
        <dbReference type="ARBA" id="ARBA00022723"/>
    </source>
</evidence>
<keyword evidence="7" id="KW-0411">Iron-sulfur</keyword>
<dbReference type="PANTHER" id="PTHR43034">
    <property type="entry name" value="ION-TRANSLOCATING OXIDOREDUCTASE COMPLEX SUBUNIT C"/>
    <property type="match status" value="1"/>
</dbReference>
<feature type="domain" description="RnfC Barrel sandwich hybrid" evidence="9">
    <location>
        <begin position="311"/>
        <end position="358"/>
    </location>
</feature>
<dbReference type="GO" id="GO:0046872">
    <property type="term" value="F:metal ion binding"/>
    <property type="evidence" value="ECO:0007669"/>
    <property type="project" value="UniProtKB-KW"/>
</dbReference>
<evidence type="ECO:0000256" key="1">
    <source>
        <dbReference type="ARBA" id="ARBA00022448"/>
    </source>
</evidence>
<dbReference type="Pfam" id="PF13375">
    <property type="entry name" value="RnfC_N"/>
    <property type="match status" value="1"/>
</dbReference>
<keyword evidence="1" id="KW-0813">Transport</keyword>
<dbReference type="Gene3D" id="3.40.50.11540">
    <property type="entry name" value="NADH-ubiquinone oxidoreductase 51kDa subunit"/>
    <property type="match status" value="1"/>
</dbReference>
<evidence type="ECO:0000256" key="7">
    <source>
        <dbReference type="ARBA" id="ARBA00023014"/>
    </source>
</evidence>
<dbReference type="InterPro" id="IPR010208">
    <property type="entry name" value="Ion_transpt_RnfC/RsxC"/>
</dbReference>
<dbReference type="GO" id="GO:0051539">
    <property type="term" value="F:4 iron, 4 sulfur cluster binding"/>
    <property type="evidence" value="ECO:0007669"/>
    <property type="project" value="UniProtKB-KW"/>
</dbReference>
<evidence type="ECO:0000256" key="4">
    <source>
        <dbReference type="ARBA" id="ARBA00022737"/>
    </source>
</evidence>
<proteinExistence type="predicted"/>
<evidence type="ECO:0000256" key="6">
    <source>
        <dbReference type="ARBA" id="ARBA00023004"/>
    </source>
</evidence>
<gene>
    <name evidence="10" type="ORF">ACFSBJ_01140</name>
</gene>
<name>A0ABD6CTJ2_9EURY</name>
<accession>A0ABD6CTJ2</accession>
<evidence type="ECO:0000256" key="2">
    <source>
        <dbReference type="ARBA" id="ARBA00022485"/>
    </source>
</evidence>
<dbReference type="RefSeq" id="WP_256406347.1">
    <property type="nucleotide sequence ID" value="NZ_CP187151.1"/>
</dbReference>
<sequence length="365" mass="38975">MSLARLSEVTVPEIATTIRNAGVAGAGGSGFPTYAKWQRLEEVDHLLVNAQESEPVYYMDKWLSRERASGLAALFDALLETAVETVVVAPKLSDRHWYRPLEAATDATVYRPGDLPLDTDAADGIVFAYSADRYQYGMEQVLLRVVDDTVLGGDDLPMDRGWLVQNVETLANLRRALADGAPVTRKFVHVAGDVPHHRFLDVPVGTSAAHLLDAAGIPLDAVPDDRVLLEGGPGWCFRTDGPPEAFGVSKRTNGVLLLDRETVATHTLGEGRINALDARKWGADHEEMPSALDPDTVRVPLCSNPALGPVTAADPIVAPGDPVERGELIATPGTGVSNAHHATVDGTVTAVEDDYVAIRAGAANE</sequence>
<comment type="caution">
    <text evidence="10">The sequence shown here is derived from an EMBL/GenBank/DDBJ whole genome shotgun (WGS) entry which is preliminary data.</text>
</comment>
<evidence type="ECO:0000313" key="10">
    <source>
        <dbReference type="EMBL" id="MFD1632355.1"/>
    </source>
</evidence>
<dbReference type="Proteomes" id="UP001597075">
    <property type="component" value="Unassembled WGS sequence"/>
</dbReference>
<organism evidence="10 11">
    <name type="scientific">Haloplanus ruber</name>
    <dbReference type="NCBI Taxonomy" id="869892"/>
    <lineage>
        <taxon>Archaea</taxon>
        <taxon>Methanobacteriati</taxon>
        <taxon>Methanobacteriota</taxon>
        <taxon>Stenosarchaea group</taxon>
        <taxon>Halobacteria</taxon>
        <taxon>Halobacteriales</taxon>
        <taxon>Haloferacaceae</taxon>
        <taxon>Haloplanus</taxon>
    </lineage>
</organism>
<keyword evidence="2" id="KW-0004">4Fe-4S</keyword>
<evidence type="ECO:0000259" key="9">
    <source>
        <dbReference type="Pfam" id="PF13375"/>
    </source>
</evidence>
<reference evidence="10 11" key="1">
    <citation type="journal article" date="2019" name="Int. J. Syst. Evol. Microbiol.">
        <title>The Global Catalogue of Microorganisms (GCM) 10K type strain sequencing project: providing services to taxonomists for standard genome sequencing and annotation.</title>
        <authorList>
            <consortium name="The Broad Institute Genomics Platform"/>
            <consortium name="The Broad Institute Genome Sequencing Center for Infectious Disease"/>
            <person name="Wu L."/>
            <person name="Ma J."/>
        </authorList>
    </citation>
    <scope>NUCLEOTIDE SEQUENCE [LARGE SCALE GENOMIC DNA]</scope>
    <source>
        <strain evidence="10 11">CGMCC 1.10594</strain>
    </source>
</reference>
<dbReference type="InterPro" id="IPR011538">
    <property type="entry name" value="Nuo51_FMN-bd"/>
</dbReference>
<dbReference type="InterPro" id="IPR026902">
    <property type="entry name" value="RnfC_N"/>
</dbReference>
<keyword evidence="11" id="KW-1185">Reference proteome</keyword>
<dbReference type="Pfam" id="PF01512">
    <property type="entry name" value="Complex1_51K"/>
    <property type="match status" value="1"/>
</dbReference>
<evidence type="ECO:0000256" key="5">
    <source>
        <dbReference type="ARBA" id="ARBA00022982"/>
    </source>
</evidence>